<feature type="coiled-coil region" evidence="2">
    <location>
        <begin position="110"/>
        <end position="137"/>
    </location>
</feature>
<proteinExistence type="inferred from homology"/>
<dbReference type="PANTHER" id="PTHR12806">
    <property type="entry name" value="EAP30 SUBUNIT OF ELL COMPLEX"/>
    <property type="match status" value="1"/>
</dbReference>
<evidence type="ECO:0000313" key="4">
    <source>
        <dbReference type="EMBL" id="CAH0368008.1"/>
    </source>
</evidence>
<dbReference type="InterPro" id="IPR036390">
    <property type="entry name" value="WH_DNA-bd_sf"/>
</dbReference>
<evidence type="ECO:0000256" key="2">
    <source>
        <dbReference type="SAM" id="Coils"/>
    </source>
</evidence>
<dbReference type="Proteomes" id="UP000789595">
    <property type="component" value="Unassembled WGS sequence"/>
</dbReference>
<dbReference type="OrthoDB" id="283883at2759"/>
<dbReference type="InterPro" id="IPR032714">
    <property type="entry name" value="DZIP1_N"/>
</dbReference>
<dbReference type="Gene3D" id="6.10.140.180">
    <property type="match status" value="1"/>
</dbReference>
<dbReference type="PANTHER" id="PTHR12806:SF0">
    <property type="entry name" value="VACUOLAR-SORTING PROTEIN SNF8"/>
    <property type="match status" value="1"/>
</dbReference>
<name>A0A8J2SA56_9STRA</name>
<evidence type="ECO:0000256" key="1">
    <source>
        <dbReference type="ARBA" id="ARBA00009834"/>
    </source>
</evidence>
<accession>A0A8J2SA56</accession>
<dbReference type="AlphaFoldDB" id="A0A8J2SA56"/>
<comment type="caution">
    <text evidence="4">The sequence shown here is derived from an EMBL/GenBank/DDBJ whole genome shotgun (WGS) entry which is preliminary data.</text>
</comment>
<dbReference type="InterPro" id="IPR040608">
    <property type="entry name" value="Snf8/Vps36"/>
</dbReference>
<protein>
    <recommendedName>
        <fullName evidence="3">Cilium assembly protein DZIP1 N-terminal domain-containing protein</fullName>
    </recommendedName>
</protein>
<comment type="similarity">
    <text evidence="1">Belongs to the SNF8 family.</text>
</comment>
<keyword evidence="2" id="KW-0175">Coiled coil</keyword>
<dbReference type="GO" id="GO:0043328">
    <property type="term" value="P:protein transport to vacuole involved in ubiquitin-dependent protein catabolic process via the multivesicular body sorting pathway"/>
    <property type="evidence" value="ECO:0007669"/>
    <property type="project" value="TreeGrafter"/>
</dbReference>
<dbReference type="InterPro" id="IPR016689">
    <property type="entry name" value="ESCRT-2_cplx_Snf8"/>
</dbReference>
<sequence>MAATKFAFEERTAPVDWPRVASTDVRRLEKLGDVVALREFLADVCVGDIDDGFVDYESERSQLEMKALRTSQLAAQYLLYAQHVLASRKATLEKGHERLKKAEILERRRYEKRRDRVKLLEEELASQNRLCETHESVLKSIDPILASRVSRDDSGRVVVAAAPPPPQPMADVDDAASDTSSVAPAPLFTRGGGNGMTLLSLAARQPVVARPLSQPMDLTIPAGTELPLVAGNPDSGEVALGVYPEIPKVGDPANLEAWGAAEEREFRRPIGHTEDYRSLQYPDLKYGEGETPAEDPRTVLSWKVLREGNEADVPPPPLIAREVVVRDAPRGVPCDTILETVSLDAGATYADLRTKLLGSAPEGTTLFCVDKGEQRRGVGVGGLRRKQQERERFKKKAEEESRVDAESVEKVLGTFKATLATFAEKHRQKIKDDASFRSAFAEMCYAAGVDPLRSNKGFWSGLGLGDFYYELGVKVVGVCAATREENGGLIALDDLLDRLDDDQVSTDDIKWAVSKLKVLGDGFRVVGDAVVSVPAELSDDSAVALDVATADGSISMEDLAKRLPGGDPTLRATTALAQLKDAGFAWVDGVDGKVYLPSLWLDARAKGR</sequence>
<evidence type="ECO:0000259" key="3">
    <source>
        <dbReference type="Pfam" id="PF13815"/>
    </source>
</evidence>
<keyword evidence="5" id="KW-1185">Reference proteome</keyword>
<evidence type="ECO:0000313" key="5">
    <source>
        <dbReference type="Proteomes" id="UP000789595"/>
    </source>
</evidence>
<reference evidence="4" key="1">
    <citation type="submission" date="2021-11" db="EMBL/GenBank/DDBJ databases">
        <authorList>
            <consortium name="Genoscope - CEA"/>
            <person name="William W."/>
        </authorList>
    </citation>
    <scope>NUCLEOTIDE SEQUENCE</scope>
</reference>
<dbReference type="Pfam" id="PF04157">
    <property type="entry name" value="EAP30"/>
    <property type="match status" value="1"/>
</dbReference>
<gene>
    <name evidence="4" type="ORF">PECAL_2P10550</name>
</gene>
<organism evidence="4 5">
    <name type="scientific">Pelagomonas calceolata</name>
    <dbReference type="NCBI Taxonomy" id="35677"/>
    <lineage>
        <taxon>Eukaryota</taxon>
        <taxon>Sar</taxon>
        <taxon>Stramenopiles</taxon>
        <taxon>Ochrophyta</taxon>
        <taxon>Pelagophyceae</taxon>
        <taxon>Pelagomonadales</taxon>
        <taxon>Pelagomonadaceae</taxon>
        <taxon>Pelagomonas</taxon>
    </lineage>
</organism>
<dbReference type="GO" id="GO:0000814">
    <property type="term" value="C:ESCRT II complex"/>
    <property type="evidence" value="ECO:0007669"/>
    <property type="project" value="InterPro"/>
</dbReference>
<dbReference type="EMBL" id="CAKKNE010000002">
    <property type="protein sequence ID" value="CAH0368008.1"/>
    <property type="molecule type" value="Genomic_DNA"/>
</dbReference>
<feature type="domain" description="Cilium assembly protein DZIP1 N-terminal" evidence="3">
    <location>
        <begin position="6"/>
        <end position="123"/>
    </location>
</feature>
<dbReference type="Pfam" id="PF13815">
    <property type="entry name" value="Dzip-like_N"/>
    <property type="match status" value="1"/>
</dbReference>
<dbReference type="SUPFAM" id="SSF46785">
    <property type="entry name" value="Winged helix' DNA-binding domain"/>
    <property type="match status" value="1"/>
</dbReference>
<dbReference type="Gene3D" id="1.10.10.10">
    <property type="entry name" value="Winged helix-like DNA-binding domain superfamily/Winged helix DNA-binding domain"/>
    <property type="match status" value="2"/>
</dbReference>
<dbReference type="InterPro" id="IPR036388">
    <property type="entry name" value="WH-like_DNA-bd_sf"/>
</dbReference>